<dbReference type="WBParaSite" id="PS1159_v2.g6753.t1">
    <property type="protein sequence ID" value="PS1159_v2.g6753.t1"/>
    <property type="gene ID" value="PS1159_v2.g6753"/>
</dbReference>
<organism evidence="1 2">
    <name type="scientific">Panagrolaimus sp. PS1159</name>
    <dbReference type="NCBI Taxonomy" id="55785"/>
    <lineage>
        <taxon>Eukaryota</taxon>
        <taxon>Metazoa</taxon>
        <taxon>Ecdysozoa</taxon>
        <taxon>Nematoda</taxon>
        <taxon>Chromadorea</taxon>
        <taxon>Rhabditida</taxon>
        <taxon>Tylenchina</taxon>
        <taxon>Panagrolaimomorpha</taxon>
        <taxon>Panagrolaimoidea</taxon>
        <taxon>Panagrolaimidae</taxon>
        <taxon>Panagrolaimus</taxon>
    </lineage>
</organism>
<protein>
    <submittedName>
        <fullName evidence="2">Uncharacterized protein</fullName>
    </submittedName>
</protein>
<sequence>MTYKKFCEDIKNASGLEVIKLAKDAKYHCGKDFLASIGFIFDGNNNLAIIPIDYDNATDIKLLKDKGDKILSKEYDLGHRSMTYKKFCEDIKNASGLEVIKLAKDAKYRCGKEFLAYIGFIFDGNNNLAIVPIDGDNATAPPPPSKAVNHGPPVHVFDGDVGKLAPGMSVKISNGSIYVLPKVSPISQQDERSLKLQGRALAKYQKKVNHMVQAHNTYKELIAKMYGNKAATA</sequence>
<name>A0AC35GMA0_9BILA</name>
<evidence type="ECO:0000313" key="1">
    <source>
        <dbReference type="Proteomes" id="UP000887580"/>
    </source>
</evidence>
<dbReference type="Proteomes" id="UP000887580">
    <property type="component" value="Unplaced"/>
</dbReference>
<accession>A0AC35GMA0</accession>
<proteinExistence type="predicted"/>
<evidence type="ECO:0000313" key="2">
    <source>
        <dbReference type="WBParaSite" id="PS1159_v2.g6753.t1"/>
    </source>
</evidence>
<reference evidence="2" key="1">
    <citation type="submission" date="2022-11" db="UniProtKB">
        <authorList>
            <consortium name="WormBaseParasite"/>
        </authorList>
    </citation>
    <scope>IDENTIFICATION</scope>
</reference>